<evidence type="ECO:0000256" key="6">
    <source>
        <dbReference type="SAM" id="Phobius"/>
    </source>
</evidence>
<evidence type="ECO:0000256" key="2">
    <source>
        <dbReference type="ARBA" id="ARBA00022475"/>
    </source>
</evidence>
<organism evidence="7 8">
    <name type="scientific">Hippea maritima (strain ATCC 700847 / DSM 10411 / MH2)</name>
    <dbReference type="NCBI Taxonomy" id="760142"/>
    <lineage>
        <taxon>Bacteria</taxon>
        <taxon>Pseudomonadati</taxon>
        <taxon>Campylobacterota</taxon>
        <taxon>Desulfurellia</taxon>
        <taxon>Desulfurellales</taxon>
        <taxon>Hippeaceae</taxon>
        <taxon>Hippea</taxon>
    </lineage>
</organism>
<feature type="transmembrane region" description="Helical" evidence="6">
    <location>
        <begin position="189"/>
        <end position="216"/>
    </location>
</feature>
<keyword evidence="2" id="KW-1003">Cell membrane</keyword>
<dbReference type="FunCoup" id="F2LX17">
    <property type="interactions" value="43"/>
</dbReference>
<evidence type="ECO:0000256" key="3">
    <source>
        <dbReference type="ARBA" id="ARBA00022692"/>
    </source>
</evidence>
<feature type="transmembrane region" description="Helical" evidence="6">
    <location>
        <begin position="246"/>
        <end position="269"/>
    </location>
</feature>
<dbReference type="GO" id="GO:0005886">
    <property type="term" value="C:plasma membrane"/>
    <property type="evidence" value="ECO:0007669"/>
    <property type="project" value="UniProtKB-SubCell"/>
</dbReference>
<dbReference type="InParanoid" id="F2LX17"/>
<feature type="transmembrane region" description="Helical" evidence="6">
    <location>
        <begin position="56"/>
        <end position="80"/>
    </location>
</feature>
<gene>
    <name evidence="7" type="ordered locus">Hipma_1239</name>
</gene>
<name>F2LX17_HIPMA</name>
<evidence type="ECO:0000313" key="7">
    <source>
        <dbReference type="EMBL" id="AEA34201.1"/>
    </source>
</evidence>
<dbReference type="KEGG" id="hmr:Hipma_1239"/>
<dbReference type="eggNOG" id="COG4603">
    <property type="taxonomic scope" value="Bacteria"/>
</dbReference>
<dbReference type="AlphaFoldDB" id="F2LX17"/>
<evidence type="ECO:0000256" key="1">
    <source>
        <dbReference type="ARBA" id="ARBA00004651"/>
    </source>
</evidence>
<keyword evidence="8" id="KW-1185">Reference proteome</keyword>
<sequence>MFYFEKRKQISLKLKIAIPLISLLIGFIVGSVAILITGTNPLLVYKELFLNAFGSWYAFSETLVAATPLILISAGLIIVFKMSVWNIGAFGQYIMGAIFSSYFAIFLDPSIPKPLMLSIMIAASLIGGAVWALIPTLLKIFWEVNEVITTLLLNYVSLYILKFLMYGPWKNPTSYGFPLSKTFPDSAQLPILFGGYRLTIAFIFALLTILIVWFLLKKTRFGYEVRVIGDNPTAAKYAGINVNKNIIIAMAISGALAGLAGMSQVSGIIHFLQVKINADYGYASIIVAWISYLDPFLTLLASILFGGLSSGGYSIQISMRVSYGIVGLIESIVLFSLVGAQIFLNYKIRWKKHES</sequence>
<feature type="transmembrane region" description="Helical" evidence="6">
    <location>
        <begin position="119"/>
        <end position="138"/>
    </location>
</feature>
<dbReference type="RefSeq" id="WP_013682238.1">
    <property type="nucleotide sequence ID" value="NC_015318.1"/>
</dbReference>
<keyword evidence="5 6" id="KW-0472">Membrane</keyword>
<dbReference type="PANTHER" id="PTHR47089:SF1">
    <property type="entry name" value="GUANOSINE ABC TRANSPORTER PERMEASE PROTEIN NUPP"/>
    <property type="match status" value="1"/>
</dbReference>
<keyword evidence="3 6" id="KW-0812">Transmembrane</keyword>
<comment type="subcellular location">
    <subcellularLocation>
        <location evidence="1">Cell membrane</location>
        <topology evidence="1">Multi-pass membrane protein</topology>
    </subcellularLocation>
</comment>
<reference evidence="7 8" key="1">
    <citation type="journal article" date="2011" name="Stand. Genomic Sci.">
        <title>Complete genome sequence of the thermophilic sulfur-reducer Hippea maritima type strain (MH(2)).</title>
        <authorList>
            <person name="Huntemann M."/>
            <person name="Lu M."/>
            <person name="Nolan M."/>
            <person name="Lapidus A."/>
            <person name="Lucas S."/>
            <person name="Hammon N."/>
            <person name="Deshpande S."/>
            <person name="Cheng J.F."/>
            <person name="Tapia R."/>
            <person name="Han C."/>
            <person name="Goodwin L."/>
            <person name="Pitluck S."/>
            <person name="Liolios K."/>
            <person name="Pagani I."/>
            <person name="Ivanova N."/>
            <person name="Ovchinikova G."/>
            <person name="Pati A."/>
            <person name="Chen A."/>
            <person name="Palaniappan K."/>
            <person name="Land M."/>
            <person name="Hauser L."/>
            <person name="Jeffries C.D."/>
            <person name="Detter J.C."/>
            <person name="Brambilla E.M."/>
            <person name="Rohde M."/>
            <person name="Spring S."/>
            <person name="Goker M."/>
            <person name="Woyke T."/>
            <person name="Bristow J."/>
            <person name="Eisen J.A."/>
            <person name="Markowitz V."/>
            <person name="Hugenholtz P."/>
            <person name="Kyrpides N.C."/>
            <person name="Klenk H.P."/>
            <person name="Mavromatis K."/>
        </authorList>
    </citation>
    <scope>NUCLEOTIDE SEQUENCE [LARGE SCALE GENOMIC DNA]</scope>
    <source>
        <strain evidence="8">ATCC 700847 / DSM 10411 / MH2</strain>
    </source>
</reference>
<dbReference type="Pfam" id="PF02653">
    <property type="entry name" value="BPD_transp_2"/>
    <property type="match status" value="1"/>
</dbReference>
<reference evidence="8" key="2">
    <citation type="submission" date="2011-03" db="EMBL/GenBank/DDBJ databases">
        <title>The complete genome of Hippea maritima DSM 10411.</title>
        <authorList>
            <consortium name="US DOE Joint Genome Institute (JGI-PGF)"/>
            <person name="Lucas S."/>
            <person name="Copeland A."/>
            <person name="Lapidus A."/>
            <person name="Bruce D."/>
            <person name="Goodwin L."/>
            <person name="Pitluck S."/>
            <person name="Peters L."/>
            <person name="Kyrpides N."/>
            <person name="Mavromatis K."/>
            <person name="Pagani I."/>
            <person name="Ivanova N."/>
            <person name="Mikhailova N."/>
            <person name="Lu M."/>
            <person name="Detter J.C."/>
            <person name="Tapia R."/>
            <person name="Han C."/>
            <person name="Land M."/>
            <person name="Hauser L."/>
            <person name="Markowitz V."/>
            <person name="Cheng J.-F."/>
            <person name="Hugenholtz P."/>
            <person name="Woyke T."/>
            <person name="Wu D."/>
            <person name="Spring S."/>
            <person name="Schroeder M."/>
            <person name="Brambilla E."/>
            <person name="Klenk H.-P."/>
            <person name="Eisen J.A."/>
        </authorList>
    </citation>
    <scope>NUCLEOTIDE SEQUENCE [LARGE SCALE GENOMIC DNA]</scope>
    <source>
        <strain evidence="8">ATCC 700847 / DSM 10411 / MH2</strain>
    </source>
</reference>
<evidence type="ECO:0000256" key="4">
    <source>
        <dbReference type="ARBA" id="ARBA00022989"/>
    </source>
</evidence>
<dbReference type="InterPro" id="IPR001851">
    <property type="entry name" value="ABC_transp_permease"/>
</dbReference>
<dbReference type="GO" id="GO:0022857">
    <property type="term" value="F:transmembrane transporter activity"/>
    <property type="evidence" value="ECO:0007669"/>
    <property type="project" value="InterPro"/>
</dbReference>
<accession>F2LX17</accession>
<dbReference type="HOGENOM" id="CLU_040769_0_0_7"/>
<keyword evidence="4 6" id="KW-1133">Transmembrane helix</keyword>
<dbReference type="EMBL" id="CP002606">
    <property type="protein sequence ID" value="AEA34201.1"/>
    <property type="molecule type" value="Genomic_DNA"/>
</dbReference>
<dbReference type="PANTHER" id="PTHR47089">
    <property type="entry name" value="ABC TRANSPORTER, PERMEASE PROTEIN"/>
    <property type="match status" value="1"/>
</dbReference>
<dbReference type="STRING" id="760142.Hipma_1239"/>
<dbReference type="OrthoDB" id="9809785at2"/>
<dbReference type="Proteomes" id="UP000008139">
    <property type="component" value="Chromosome"/>
</dbReference>
<evidence type="ECO:0000313" key="8">
    <source>
        <dbReference type="Proteomes" id="UP000008139"/>
    </source>
</evidence>
<evidence type="ECO:0000256" key="5">
    <source>
        <dbReference type="ARBA" id="ARBA00023136"/>
    </source>
</evidence>
<proteinExistence type="predicted"/>
<feature type="transmembrane region" description="Helical" evidence="6">
    <location>
        <begin position="321"/>
        <end position="344"/>
    </location>
</feature>
<dbReference type="CDD" id="cd06580">
    <property type="entry name" value="TM_PBP1_transp_TpRbsC_like"/>
    <property type="match status" value="1"/>
</dbReference>
<feature type="transmembrane region" description="Helical" evidence="6">
    <location>
        <begin position="87"/>
        <end position="107"/>
    </location>
</feature>
<feature type="transmembrane region" description="Helical" evidence="6">
    <location>
        <begin position="281"/>
        <end position="309"/>
    </location>
</feature>
<protein>
    <submittedName>
        <fullName evidence="7">ABC-type transporter, integral membrane subunit</fullName>
    </submittedName>
</protein>
<feature type="transmembrane region" description="Helical" evidence="6">
    <location>
        <begin position="12"/>
        <end position="36"/>
    </location>
</feature>
<feature type="transmembrane region" description="Helical" evidence="6">
    <location>
        <begin position="150"/>
        <end position="169"/>
    </location>
</feature>